<comment type="subcellular location">
    <subcellularLocation>
        <location evidence="1">Secreted</location>
    </subcellularLocation>
</comment>
<dbReference type="SUPFAM" id="SSF47565">
    <property type="entry name" value="Insect pheromone/odorant-binding proteins"/>
    <property type="match status" value="1"/>
</dbReference>
<dbReference type="InterPro" id="IPR006170">
    <property type="entry name" value="PBP/GOBP"/>
</dbReference>
<keyword evidence="3" id="KW-0964">Secreted</keyword>
<keyword evidence="4 6" id="KW-0732">Signal</keyword>
<evidence type="ECO:0000256" key="5">
    <source>
        <dbReference type="SAM" id="MobiDB-lite"/>
    </source>
</evidence>
<dbReference type="CDD" id="cd23992">
    <property type="entry name" value="PBP_GOBP"/>
    <property type="match status" value="1"/>
</dbReference>
<dbReference type="GO" id="GO:0007608">
    <property type="term" value="P:sensory perception of smell"/>
    <property type="evidence" value="ECO:0007669"/>
    <property type="project" value="TreeGrafter"/>
</dbReference>
<feature type="compositionally biased region" description="Basic and acidic residues" evidence="5">
    <location>
        <begin position="163"/>
        <end position="173"/>
    </location>
</feature>
<dbReference type="GO" id="GO:0005615">
    <property type="term" value="C:extracellular space"/>
    <property type="evidence" value="ECO:0007669"/>
    <property type="project" value="TreeGrafter"/>
</dbReference>
<gene>
    <name evidence="7" type="primary">OBP47a</name>
</gene>
<dbReference type="SMART" id="SM00708">
    <property type="entry name" value="PhBP"/>
    <property type="match status" value="1"/>
</dbReference>
<dbReference type="GO" id="GO:0005549">
    <property type="term" value="F:odorant binding"/>
    <property type="evidence" value="ECO:0007669"/>
    <property type="project" value="InterPro"/>
</dbReference>
<name>A0A3G2LEG6_9MUSC</name>
<feature type="signal peptide" evidence="6">
    <location>
        <begin position="1"/>
        <end position="27"/>
    </location>
</feature>
<dbReference type="EMBL" id="MH937221">
    <property type="protein sequence ID" value="AYN70636.1"/>
    <property type="molecule type" value="mRNA"/>
</dbReference>
<reference evidence="7" key="1">
    <citation type="submission" date="2018-09" db="EMBL/GenBank/DDBJ databases">
        <title>Identification and expression analysis of chemosensory genes in citrus fruit fly Bactrocera minax.</title>
        <authorList>
            <person name="Lu Y."/>
            <person name="Yu T."/>
            <person name="Cheng J."/>
        </authorList>
    </citation>
    <scope>NUCLEOTIDE SEQUENCE</scope>
    <source>
        <strain evidence="7">Bmi004519</strain>
    </source>
</reference>
<feature type="chain" id="PRO_5017954514" evidence="6">
    <location>
        <begin position="28"/>
        <end position="221"/>
    </location>
</feature>
<protein>
    <submittedName>
        <fullName evidence="7">Odorant-binding protein 47a</fullName>
    </submittedName>
</protein>
<comment type="similarity">
    <text evidence="2">Belongs to the PBP/GOBP family.</text>
</comment>
<evidence type="ECO:0000256" key="3">
    <source>
        <dbReference type="ARBA" id="ARBA00022525"/>
    </source>
</evidence>
<dbReference type="AlphaFoldDB" id="A0A3G2LEG6"/>
<evidence type="ECO:0000256" key="1">
    <source>
        <dbReference type="ARBA" id="ARBA00004613"/>
    </source>
</evidence>
<evidence type="ECO:0000313" key="7">
    <source>
        <dbReference type="EMBL" id="AYN70636.1"/>
    </source>
</evidence>
<accession>A0A3G2LEG6</accession>
<feature type="region of interest" description="Disordered" evidence="5">
    <location>
        <begin position="160"/>
        <end position="187"/>
    </location>
</feature>
<dbReference type="Gene3D" id="1.10.238.20">
    <property type="entry name" value="Pheromone/general odorant binding protein domain"/>
    <property type="match status" value="1"/>
</dbReference>
<dbReference type="PANTHER" id="PTHR11857:SF43">
    <property type="entry name" value="GEO07291P1-RELATED"/>
    <property type="match status" value="1"/>
</dbReference>
<proteinExistence type="evidence at transcript level"/>
<sequence>MDSKLIVLTATMLAAIVELTPFLSVEARSASVKMSLDLSVSEDQHRISADMVSLCALETDLSMGELRRFSENDFRNATKAIECFTHCLYEHMGLLNNGVFVERDIISLLGDVTDLKRMLERECLGQYSDNKCERAFLIHQCYRAGQRVMMAPNRQPESIDQLNEERDGEEEKSVANLPKSDMAMPSVHRMATDSERQLLIKNILAKRLPKKQTINQGLVEE</sequence>
<organism evidence="7">
    <name type="scientific">Bactrocera minax</name>
    <name type="common">Chinese citrus fly</name>
    <dbReference type="NCBI Taxonomy" id="104690"/>
    <lineage>
        <taxon>Eukaryota</taxon>
        <taxon>Metazoa</taxon>
        <taxon>Ecdysozoa</taxon>
        <taxon>Arthropoda</taxon>
        <taxon>Hexapoda</taxon>
        <taxon>Insecta</taxon>
        <taxon>Pterygota</taxon>
        <taxon>Neoptera</taxon>
        <taxon>Endopterygota</taxon>
        <taxon>Diptera</taxon>
        <taxon>Brachycera</taxon>
        <taxon>Muscomorpha</taxon>
        <taxon>Tephritoidea</taxon>
        <taxon>Tephritidae</taxon>
        <taxon>Bactrocera</taxon>
        <taxon>Tetradacus</taxon>
    </lineage>
</organism>
<evidence type="ECO:0000256" key="2">
    <source>
        <dbReference type="ARBA" id="ARBA00008098"/>
    </source>
</evidence>
<dbReference type="Pfam" id="PF01395">
    <property type="entry name" value="PBP_GOBP"/>
    <property type="match status" value="1"/>
</dbReference>
<dbReference type="InterPro" id="IPR036728">
    <property type="entry name" value="PBP_GOBP_sf"/>
</dbReference>
<evidence type="ECO:0000256" key="6">
    <source>
        <dbReference type="SAM" id="SignalP"/>
    </source>
</evidence>
<evidence type="ECO:0000256" key="4">
    <source>
        <dbReference type="ARBA" id="ARBA00022729"/>
    </source>
</evidence>
<dbReference type="SMR" id="A0A3G2LEG6"/>
<dbReference type="PANTHER" id="PTHR11857">
    <property type="entry name" value="ODORANT BINDING PROTEIN-RELATED"/>
    <property type="match status" value="1"/>
</dbReference>